<evidence type="ECO:0000256" key="4">
    <source>
        <dbReference type="HAMAP-Rule" id="MF_01812"/>
    </source>
</evidence>
<dbReference type="InterPro" id="IPR051554">
    <property type="entry name" value="Acetyltransferase_Eis"/>
</dbReference>
<protein>
    <submittedName>
        <fullName evidence="6">GNAT family N-acetyltransferase</fullName>
        <ecNumber evidence="6">2.3.1.-</ecNumber>
    </submittedName>
</protein>
<dbReference type="Gene3D" id="3.40.630.30">
    <property type="match status" value="2"/>
</dbReference>
<dbReference type="InterPro" id="IPR016181">
    <property type="entry name" value="Acyl_CoA_acyltransferase"/>
</dbReference>
<dbReference type="GO" id="GO:0030649">
    <property type="term" value="P:aminoglycoside antibiotic catabolic process"/>
    <property type="evidence" value="ECO:0007669"/>
    <property type="project" value="TreeGrafter"/>
</dbReference>
<feature type="binding site" evidence="4">
    <location>
        <begin position="148"/>
        <end position="149"/>
    </location>
    <ligand>
        <name>acetyl-CoA</name>
        <dbReference type="ChEBI" id="CHEBI:57288"/>
    </ligand>
</feature>
<dbReference type="GO" id="GO:0034069">
    <property type="term" value="F:aminoglycoside N-acetyltransferase activity"/>
    <property type="evidence" value="ECO:0007669"/>
    <property type="project" value="TreeGrafter"/>
</dbReference>
<dbReference type="AlphaFoldDB" id="A0AAJ6B6H4"/>
<dbReference type="EMBL" id="CP119321">
    <property type="protein sequence ID" value="WEK14781.1"/>
    <property type="molecule type" value="Genomic_DNA"/>
</dbReference>
<dbReference type="PANTHER" id="PTHR37817:SF1">
    <property type="entry name" value="N-ACETYLTRANSFERASE EIS"/>
    <property type="match status" value="1"/>
</dbReference>
<comment type="subunit">
    <text evidence="4">Homohexamer; trimer of dimers.</text>
</comment>
<feature type="active site" description="Proton acceptor; via carboxylate" evidence="4">
    <location>
        <position position="440"/>
    </location>
</feature>
<dbReference type="Pfam" id="PF13527">
    <property type="entry name" value="Acetyltransf_9"/>
    <property type="match status" value="1"/>
</dbReference>
<dbReference type="InterPro" id="IPR041380">
    <property type="entry name" value="Acetyltransf_17"/>
</dbReference>
<feature type="active site" description="Proton donor" evidence="4">
    <location>
        <position position="153"/>
    </location>
</feature>
<feature type="binding site" evidence="4">
    <location>
        <begin position="112"/>
        <end position="114"/>
    </location>
    <ligand>
        <name>acetyl-CoA</name>
        <dbReference type="ChEBI" id="CHEBI:57288"/>
    </ligand>
</feature>
<dbReference type="EC" id="2.3.1.-" evidence="6"/>
<dbReference type="PANTHER" id="PTHR37817">
    <property type="entry name" value="N-ACETYLTRANSFERASE EIS"/>
    <property type="match status" value="1"/>
</dbReference>
<dbReference type="SUPFAM" id="SSF55729">
    <property type="entry name" value="Acyl-CoA N-acyltransferases (Nat)"/>
    <property type="match status" value="1"/>
</dbReference>
<proteinExistence type="inferred from homology"/>
<name>A0AAJ6B6H4_9MICO</name>
<dbReference type="Pfam" id="PF17668">
    <property type="entry name" value="Acetyltransf_17"/>
    <property type="match status" value="1"/>
</dbReference>
<keyword evidence="2 4" id="KW-0808">Transferase</keyword>
<feature type="domain" description="N-acetyltransferase" evidence="5">
    <location>
        <begin position="26"/>
        <end position="182"/>
    </location>
</feature>
<dbReference type="SUPFAM" id="SSF55718">
    <property type="entry name" value="SCP-like"/>
    <property type="match status" value="1"/>
</dbReference>
<dbReference type="Pfam" id="PF13530">
    <property type="entry name" value="SCP2_2"/>
    <property type="match status" value="1"/>
</dbReference>
<evidence type="ECO:0000256" key="2">
    <source>
        <dbReference type="ARBA" id="ARBA00022679"/>
    </source>
</evidence>
<evidence type="ECO:0000256" key="1">
    <source>
        <dbReference type="ARBA" id="ARBA00009213"/>
    </source>
</evidence>
<keyword evidence="3 4" id="KW-0012">Acyltransferase</keyword>
<evidence type="ECO:0000259" key="5">
    <source>
        <dbReference type="PROSITE" id="PS51186"/>
    </source>
</evidence>
<evidence type="ECO:0000313" key="6">
    <source>
        <dbReference type="EMBL" id="WEK14781.1"/>
    </source>
</evidence>
<feature type="binding site" evidence="4">
    <location>
        <begin position="120"/>
        <end position="125"/>
    </location>
    <ligand>
        <name>acetyl-CoA</name>
        <dbReference type="ChEBI" id="CHEBI:57288"/>
    </ligand>
</feature>
<accession>A0AAJ6B6H4</accession>
<gene>
    <name evidence="6" type="ORF">P0Y48_06215</name>
</gene>
<dbReference type="InterPro" id="IPR025559">
    <property type="entry name" value="Eis_dom"/>
</dbReference>
<dbReference type="InterPro" id="IPR036527">
    <property type="entry name" value="SCP2_sterol-bd_dom_sf"/>
</dbReference>
<reference evidence="6" key="1">
    <citation type="submission" date="2023-03" db="EMBL/GenBank/DDBJ databases">
        <title>Andean soil-derived lignocellulolytic bacterial consortium as a source of novel taxa and putative plastic-active enzymes.</title>
        <authorList>
            <person name="Diaz-Garcia L."/>
            <person name="Chuvochina M."/>
            <person name="Feuerriegel G."/>
            <person name="Bunk B."/>
            <person name="Sproer C."/>
            <person name="Streit W.R."/>
            <person name="Rodriguez L.M."/>
            <person name="Overmann J."/>
            <person name="Jimenez D.J."/>
        </authorList>
    </citation>
    <scope>NUCLEOTIDE SEQUENCE</scope>
    <source>
        <strain evidence="6">MAG 4610</strain>
    </source>
</reference>
<dbReference type="PROSITE" id="PS51186">
    <property type="entry name" value="GNAT"/>
    <property type="match status" value="1"/>
</dbReference>
<comment type="similarity">
    <text evidence="1 4">Belongs to the acetyltransferase Eis family.</text>
</comment>
<dbReference type="Gene3D" id="3.30.1050.10">
    <property type="entry name" value="SCP2 sterol-binding domain"/>
    <property type="match status" value="1"/>
</dbReference>
<sequence>MTELDQNFHDAPIDAASLDGVAAQGLSLRRVDDASRPEVDRWLDAVVRGFLGSERNETQWQAFFDLGAYRRKLGVYDAGAPLSEVPVATFASWGARLTVPGGEVATCAISSVTVAPTHRRRGLLRHMMSGELRTAAALGFPVASLTVSESSIYGRYGFAPAAAAAEWEIDARRAGWVGPEPEGRIDFVSRDQARELAPVLHERTRTASPGEIDMPGGHWDRFFGTRPDAEKAEELRAVQFRSPTGSLDGLALYRVTENHDDFAASRVDVQLLLSATDAAYAALWRFLLSMDLIGTVRAGELSTDEPLWWMLADQRAAKITVRDHQYVRILDPVAALAARRWDVVDVVALEVADPLGIAAGTYILRTGPDGAAEVERGDVDDAAPSAALRVTLGVAELSAILLGGVSAATLAAAGRIRTEDPARLARLFAGTVTPRLSFWY</sequence>
<organism evidence="6 7">
    <name type="scientific">Candidatus Microbacterium phytovorans</name>
    <dbReference type="NCBI Taxonomy" id="3121374"/>
    <lineage>
        <taxon>Bacteria</taxon>
        <taxon>Bacillati</taxon>
        <taxon>Actinomycetota</taxon>
        <taxon>Actinomycetes</taxon>
        <taxon>Micrococcales</taxon>
        <taxon>Microbacteriaceae</taxon>
        <taxon>Microbacterium</taxon>
    </lineage>
</organism>
<dbReference type="InterPro" id="IPR000182">
    <property type="entry name" value="GNAT_dom"/>
</dbReference>
<dbReference type="HAMAP" id="MF_01812">
    <property type="entry name" value="Eis"/>
    <property type="match status" value="1"/>
</dbReference>
<evidence type="ECO:0000256" key="3">
    <source>
        <dbReference type="ARBA" id="ARBA00023315"/>
    </source>
</evidence>
<evidence type="ECO:0000313" key="7">
    <source>
        <dbReference type="Proteomes" id="UP001213972"/>
    </source>
</evidence>
<dbReference type="Proteomes" id="UP001213972">
    <property type="component" value="Chromosome"/>
</dbReference>
<dbReference type="InterPro" id="IPR022902">
    <property type="entry name" value="NAcTrfase_Eis"/>
</dbReference>